<feature type="compositionally biased region" description="Basic and acidic residues" evidence="10">
    <location>
        <begin position="461"/>
        <end position="475"/>
    </location>
</feature>
<evidence type="ECO:0000256" key="9">
    <source>
        <dbReference type="ARBA" id="ARBA00033309"/>
    </source>
</evidence>
<dbReference type="EC" id="2.1.1.220" evidence="2"/>
<reference evidence="12 13" key="1">
    <citation type="submission" date="2015-06" db="EMBL/GenBank/DDBJ databases">
        <title>Survival trade-offs in plant roots during colonization by closely related pathogenic and mutualistic fungi.</title>
        <authorList>
            <person name="Hacquard S."/>
            <person name="Kracher B."/>
            <person name="Hiruma K."/>
            <person name="Weinman A."/>
            <person name="Muench P."/>
            <person name="Garrido Oter R."/>
            <person name="Ver Loren van Themaat E."/>
            <person name="Dallerey J.-F."/>
            <person name="Damm U."/>
            <person name="Henrissat B."/>
            <person name="Lespinet O."/>
            <person name="Thon M."/>
            <person name="Kemen E."/>
            <person name="McHardy A.C."/>
            <person name="Schulze-Lefert P."/>
            <person name="O'Connell R.J."/>
        </authorList>
    </citation>
    <scope>NUCLEOTIDE SEQUENCE [LARGE SCALE GENOMIC DNA]</scope>
    <source>
        <strain evidence="12 13">MAFF 238704</strain>
    </source>
</reference>
<keyword evidence="7" id="KW-0819">tRNA processing</keyword>
<dbReference type="GO" id="GO:0030488">
    <property type="term" value="P:tRNA methylation"/>
    <property type="evidence" value="ECO:0007669"/>
    <property type="project" value="InterPro"/>
</dbReference>
<feature type="compositionally biased region" description="Basic residues" evidence="10">
    <location>
        <begin position="478"/>
        <end position="490"/>
    </location>
</feature>
<evidence type="ECO:0000256" key="4">
    <source>
        <dbReference type="ARBA" id="ARBA00022603"/>
    </source>
</evidence>
<feature type="compositionally biased region" description="Low complexity" evidence="10">
    <location>
        <begin position="94"/>
        <end position="112"/>
    </location>
</feature>
<proteinExistence type="predicted"/>
<dbReference type="STRING" id="1573173.A0A162PSB6"/>
<comment type="subcellular location">
    <subcellularLocation>
        <location evidence="1">Nucleus</location>
    </subcellularLocation>
</comment>
<keyword evidence="4 12" id="KW-0489">Methyltransferase</keyword>
<dbReference type="GO" id="GO:0031515">
    <property type="term" value="C:tRNA (m1A) methyltransferase complex"/>
    <property type="evidence" value="ECO:0007669"/>
    <property type="project" value="InterPro"/>
</dbReference>
<evidence type="ECO:0000256" key="1">
    <source>
        <dbReference type="ARBA" id="ARBA00004123"/>
    </source>
</evidence>
<evidence type="ECO:0000313" key="13">
    <source>
        <dbReference type="Proteomes" id="UP000076584"/>
    </source>
</evidence>
<dbReference type="Gene3D" id="3.10.330.20">
    <property type="match status" value="1"/>
</dbReference>
<sequence>MAKPSPFLEPGPRTSANSLAIVQLSRDNLVPLILQDSTSAVDGYAEGAVLNTRFGSFPHSTLINVPWGSQIRASIVDTGSRGRKRKRKEDETDASTPAAGAADDAEAESSAPVKKATTAASGFVHILQPTAELWTAGLPHRTQVVYTPDYSYILQRIRARPGTRLIEAGAGSGSFSHASARAVYNGYPENETDRKGKVFSFEFNKDRYEKMQEEIEAHALEGIVKLSHRDVYNGGFLVDGRSPEAESVFLDLPAPWEALPHLSRRKPTTSKKDDAAPEDWVSPLNPKKSVYICTFSPCIEQVQKTINTMRTMGWVDIDMVEISHKKFNVIRDRAGYGQPERGIPPIARDVKEAVGKLREIERRTREYHNTADPNSAEDSPAAGNAMDVDSTAEATNGSREDDPDAGKPWLQGRVIHRAEPELKTHTSYLVFAVLPREWSEEDEAAALAKWPCGAETGVIGAKDKETRKQEKRELLQGKGKRKKNKKTEAA</sequence>
<comment type="caution">
    <text evidence="12">The sequence shown here is derived from an EMBL/GenBank/DDBJ whole genome shotgun (WGS) entry which is preliminary data.</text>
</comment>
<dbReference type="InterPro" id="IPR029063">
    <property type="entry name" value="SAM-dependent_MTases_sf"/>
</dbReference>
<evidence type="ECO:0000256" key="6">
    <source>
        <dbReference type="ARBA" id="ARBA00022691"/>
    </source>
</evidence>
<keyword evidence="6" id="KW-0949">S-adenosyl-L-methionine</keyword>
<feature type="region of interest" description="Disordered" evidence="10">
    <location>
        <begin position="361"/>
        <end position="408"/>
    </location>
</feature>
<evidence type="ECO:0000256" key="7">
    <source>
        <dbReference type="ARBA" id="ARBA00022694"/>
    </source>
</evidence>
<dbReference type="Pfam" id="PF08704">
    <property type="entry name" value="GCD14"/>
    <property type="match status" value="1"/>
</dbReference>
<dbReference type="EMBL" id="LFIW01000219">
    <property type="protein sequence ID" value="KZL87513.1"/>
    <property type="molecule type" value="Genomic_DNA"/>
</dbReference>
<dbReference type="GO" id="GO:0160107">
    <property type="term" value="F:tRNA (adenine(58)-N1)-methyltransferase activity"/>
    <property type="evidence" value="ECO:0007669"/>
    <property type="project" value="UniProtKB-EC"/>
</dbReference>
<organism evidence="12 13">
    <name type="scientific">Colletotrichum incanum</name>
    <name type="common">Soybean anthracnose fungus</name>
    <dbReference type="NCBI Taxonomy" id="1573173"/>
    <lineage>
        <taxon>Eukaryota</taxon>
        <taxon>Fungi</taxon>
        <taxon>Dikarya</taxon>
        <taxon>Ascomycota</taxon>
        <taxon>Pezizomycotina</taxon>
        <taxon>Sordariomycetes</taxon>
        <taxon>Hypocreomycetidae</taxon>
        <taxon>Glomerellales</taxon>
        <taxon>Glomerellaceae</taxon>
        <taxon>Colletotrichum</taxon>
        <taxon>Colletotrichum spaethianum species complex</taxon>
    </lineage>
</organism>
<dbReference type="Proteomes" id="UP000076584">
    <property type="component" value="Unassembled WGS sequence"/>
</dbReference>
<dbReference type="OrthoDB" id="1925287at2759"/>
<dbReference type="AlphaFoldDB" id="A0A162PSB6"/>
<evidence type="ECO:0000256" key="3">
    <source>
        <dbReference type="ARBA" id="ARBA00015963"/>
    </source>
</evidence>
<keyword evidence="13" id="KW-1185">Reference proteome</keyword>
<evidence type="ECO:0000256" key="5">
    <source>
        <dbReference type="ARBA" id="ARBA00022679"/>
    </source>
</evidence>
<accession>A0A162PSB6</accession>
<evidence type="ECO:0000313" key="12">
    <source>
        <dbReference type="EMBL" id="KZL87513.1"/>
    </source>
</evidence>
<name>A0A162PSB6_COLIC</name>
<gene>
    <name evidence="12" type="ORF">CI238_01475</name>
</gene>
<feature type="domain" description="tRNA (adenine(58)-N(1))-methyltransferase catalytic subunit TRM61 C-terminal" evidence="11">
    <location>
        <begin position="122"/>
        <end position="433"/>
    </location>
</feature>
<evidence type="ECO:0000256" key="10">
    <source>
        <dbReference type="SAM" id="MobiDB-lite"/>
    </source>
</evidence>
<dbReference type="InterPro" id="IPR049470">
    <property type="entry name" value="TRM61_C"/>
</dbReference>
<evidence type="ECO:0000256" key="8">
    <source>
        <dbReference type="ARBA" id="ARBA00023242"/>
    </source>
</evidence>
<feature type="region of interest" description="Disordered" evidence="10">
    <location>
        <begin position="261"/>
        <end position="280"/>
    </location>
</feature>
<keyword evidence="5 12" id="KW-0808">Transferase</keyword>
<dbReference type="PANTHER" id="PTHR12133">
    <property type="entry name" value="TRNA (ADENINE(58)-N(1))-METHYLTRANSFERASE"/>
    <property type="match status" value="1"/>
</dbReference>
<protein>
    <recommendedName>
        <fullName evidence="3">tRNA (adenine(58)-N(1))-methyltransferase catalytic subunit TRM61</fullName>
        <ecNumber evidence="2">2.1.1.220</ecNumber>
    </recommendedName>
    <alternativeName>
        <fullName evidence="9">tRNA(m1A58)-methyltransferase subunit TRM61</fullName>
    </alternativeName>
</protein>
<dbReference type="Gene3D" id="3.40.50.150">
    <property type="entry name" value="Vaccinia Virus protein VP39"/>
    <property type="match status" value="1"/>
</dbReference>
<keyword evidence="8" id="KW-0539">Nucleus</keyword>
<evidence type="ECO:0000259" key="11">
    <source>
        <dbReference type="Pfam" id="PF08704"/>
    </source>
</evidence>
<dbReference type="PANTHER" id="PTHR12133:SF2">
    <property type="entry name" value="TRNA (ADENINE(58)-N(1))-METHYLTRANSFERASE CATALYTIC SUBUNIT TRMT61A"/>
    <property type="match status" value="1"/>
</dbReference>
<evidence type="ECO:0000256" key="2">
    <source>
        <dbReference type="ARBA" id="ARBA00012796"/>
    </source>
</evidence>
<dbReference type="InterPro" id="IPR014816">
    <property type="entry name" value="tRNA_MeTrfase_Gcd14"/>
</dbReference>
<feature type="region of interest" description="Disordered" evidence="10">
    <location>
        <begin position="76"/>
        <end position="113"/>
    </location>
</feature>
<dbReference type="PROSITE" id="PS51620">
    <property type="entry name" value="SAM_TRM61"/>
    <property type="match status" value="1"/>
</dbReference>
<dbReference type="SUPFAM" id="SSF53335">
    <property type="entry name" value="S-adenosyl-L-methionine-dependent methyltransferases"/>
    <property type="match status" value="1"/>
</dbReference>
<feature type="region of interest" description="Disordered" evidence="10">
    <location>
        <begin position="451"/>
        <end position="490"/>
    </location>
</feature>
<dbReference type="GO" id="GO:0005634">
    <property type="term" value="C:nucleus"/>
    <property type="evidence" value="ECO:0007669"/>
    <property type="project" value="UniProtKB-SubCell"/>
</dbReference>